<gene>
    <name evidence="3" type="ORF">CP970_22035</name>
</gene>
<keyword evidence="4" id="KW-1185">Reference proteome</keyword>
<name>A0A5J6GWU1_STRKN</name>
<dbReference type="Pfam" id="PF08924">
    <property type="entry name" value="Rv2525c_GlyHyd-like"/>
    <property type="match status" value="1"/>
</dbReference>
<feature type="signal peptide" evidence="1">
    <location>
        <begin position="1"/>
        <end position="19"/>
    </location>
</feature>
<reference evidence="3 4" key="1">
    <citation type="submission" date="2017-09" db="EMBL/GenBank/DDBJ databases">
        <authorList>
            <person name="Lee N."/>
            <person name="Cho B.-K."/>
        </authorList>
    </citation>
    <scope>NUCLEOTIDE SEQUENCE [LARGE SCALE GENOMIC DNA]</scope>
    <source>
        <strain evidence="3 4">ATCC 12853</strain>
    </source>
</reference>
<feature type="domain" description="Rv2525c-like glycoside hydrolase-like" evidence="2">
    <location>
        <begin position="65"/>
        <end position="273"/>
    </location>
</feature>
<dbReference type="Gene3D" id="3.20.20.80">
    <property type="entry name" value="Glycosidases"/>
    <property type="match status" value="1"/>
</dbReference>
<dbReference type="Proteomes" id="UP000325529">
    <property type="component" value="Chromosome"/>
</dbReference>
<evidence type="ECO:0000256" key="1">
    <source>
        <dbReference type="SAM" id="SignalP"/>
    </source>
</evidence>
<dbReference type="OrthoDB" id="5171321at2"/>
<organism evidence="3 4">
    <name type="scientific">Streptomyces kanamyceticus</name>
    <dbReference type="NCBI Taxonomy" id="1967"/>
    <lineage>
        <taxon>Bacteria</taxon>
        <taxon>Bacillati</taxon>
        <taxon>Actinomycetota</taxon>
        <taxon>Actinomycetes</taxon>
        <taxon>Kitasatosporales</taxon>
        <taxon>Streptomycetaceae</taxon>
        <taxon>Streptomyces</taxon>
    </lineage>
</organism>
<accession>A0A5J6GWU1</accession>
<evidence type="ECO:0000259" key="2">
    <source>
        <dbReference type="Pfam" id="PF08924"/>
    </source>
</evidence>
<dbReference type="InterPro" id="IPR017853">
    <property type="entry name" value="GH"/>
</dbReference>
<feature type="chain" id="PRO_5038951480" evidence="1">
    <location>
        <begin position="20"/>
        <end position="281"/>
    </location>
</feature>
<protein>
    <submittedName>
        <fullName evidence="3">DUF1906 domain-containing protein</fullName>
    </submittedName>
</protein>
<dbReference type="SUPFAM" id="SSF51445">
    <property type="entry name" value="(Trans)glycosidases"/>
    <property type="match status" value="1"/>
</dbReference>
<keyword evidence="1" id="KW-0732">Signal</keyword>
<proteinExistence type="predicted"/>
<dbReference type="EMBL" id="CP023699">
    <property type="protein sequence ID" value="QEU97476.1"/>
    <property type="molecule type" value="Genomic_DNA"/>
</dbReference>
<evidence type="ECO:0000313" key="4">
    <source>
        <dbReference type="Proteomes" id="UP000325529"/>
    </source>
</evidence>
<sequence>MRRMIIGLVLALAAVTTLAPDPAGATSGAMSGATSEAAAGRAGVSTFRGWAFDTCLTQSLDTMKRWRHSKYRAVGIYYAGRGRACKRQPHLDRGWTRAVQRMGWRVLPVYVGSQSPCVTAENKKEVRIGKHPLRQGKREGRDAVRKAKALGIKRRSPLYLDMEAYAYREQACARTTLSFVRAWDREVRRHGYVPGFYSSADSGVRHMEAARRAGVRDLPAVLWFARWHTRPHLYAERGLARHAWHPARRIHQYAGNVKERHGGRTLLIDRNLVHAPVARIR</sequence>
<dbReference type="KEGG" id="ska:CP970_22035"/>
<dbReference type="InterPro" id="IPR015020">
    <property type="entry name" value="Rv2525c-like_Glyco_Hydro-like"/>
</dbReference>
<evidence type="ECO:0000313" key="3">
    <source>
        <dbReference type="EMBL" id="QEU97476.1"/>
    </source>
</evidence>
<dbReference type="AlphaFoldDB" id="A0A5J6GWU1"/>